<feature type="binding site" evidence="9">
    <location>
        <position position="202"/>
    </location>
    <ligand>
        <name>ATP</name>
        <dbReference type="ChEBI" id="CHEBI:30616"/>
    </ligand>
</feature>
<dbReference type="GO" id="GO:0005524">
    <property type="term" value="F:ATP binding"/>
    <property type="evidence" value="ECO:0007669"/>
    <property type="project" value="UniProtKB-UniRule"/>
</dbReference>
<keyword evidence="6 9" id="KW-0067">ATP-binding</keyword>
<dbReference type="PANTHER" id="PTHR43210:SF2">
    <property type="entry name" value="ATP-DEPENDENT DETHIOBIOTIN SYNTHETASE BIOD 2"/>
    <property type="match status" value="1"/>
</dbReference>
<evidence type="ECO:0000313" key="10">
    <source>
        <dbReference type="EMBL" id="MBR8829552.1"/>
    </source>
</evidence>
<feature type="binding site" evidence="9">
    <location>
        <position position="103"/>
    </location>
    <ligand>
        <name>Mg(2+)</name>
        <dbReference type="ChEBI" id="CHEBI:18420"/>
    </ligand>
</feature>
<comment type="subcellular location">
    <subcellularLocation>
        <location evidence="9">Cytoplasm</location>
    </subcellularLocation>
</comment>
<organism evidence="10 11">
    <name type="scientific">Gomphosphaeria aponina SAG 52.96 = DSM 107014</name>
    <dbReference type="NCBI Taxonomy" id="1521640"/>
    <lineage>
        <taxon>Bacteria</taxon>
        <taxon>Bacillati</taxon>
        <taxon>Cyanobacteriota</taxon>
        <taxon>Cyanophyceae</taxon>
        <taxon>Oscillatoriophycideae</taxon>
        <taxon>Chroococcales</taxon>
        <taxon>Gomphosphaeriaceae</taxon>
        <taxon>Gomphosphaeria</taxon>
    </lineage>
</organism>
<feature type="binding site" evidence="9">
    <location>
        <position position="45"/>
    </location>
    <ligand>
        <name>substrate</name>
    </ligand>
</feature>
<dbReference type="GO" id="GO:0009102">
    <property type="term" value="P:biotin biosynthetic process"/>
    <property type="evidence" value="ECO:0007669"/>
    <property type="project" value="UniProtKB-UniRule"/>
</dbReference>
<keyword evidence="3 9" id="KW-0479">Metal-binding</keyword>
<evidence type="ECO:0000256" key="5">
    <source>
        <dbReference type="ARBA" id="ARBA00022756"/>
    </source>
</evidence>
<dbReference type="InterPro" id="IPR027417">
    <property type="entry name" value="P-loop_NTPase"/>
</dbReference>
<dbReference type="PIRSF" id="PIRSF006755">
    <property type="entry name" value="DTB_synth"/>
    <property type="match status" value="1"/>
</dbReference>
<reference evidence="10" key="1">
    <citation type="submission" date="2021-02" db="EMBL/GenBank/DDBJ databases">
        <title>Metagenome analyses of Stigonema ocellatum DSM 106950, Chlorogloea purpurea SAG 13.99 and Gomphosphaeria aponina DSM 107014.</title>
        <authorList>
            <person name="Marter P."/>
            <person name="Huang S."/>
        </authorList>
    </citation>
    <scope>NUCLEOTIDE SEQUENCE</scope>
    <source>
        <strain evidence="10">JP213</strain>
    </source>
</reference>
<dbReference type="InterPro" id="IPR004472">
    <property type="entry name" value="DTB_synth_BioD"/>
</dbReference>
<comment type="caution">
    <text evidence="10">The sequence shown here is derived from an EMBL/GenBank/DDBJ whole genome shotgun (WGS) entry which is preliminary data.</text>
</comment>
<comment type="catalytic activity">
    <reaction evidence="9">
        <text>(7R,8S)-7,8-diammoniononanoate + CO2 + ATP = (4R,5S)-dethiobiotin + ADP + phosphate + 3 H(+)</text>
        <dbReference type="Rhea" id="RHEA:15805"/>
        <dbReference type="ChEBI" id="CHEBI:15378"/>
        <dbReference type="ChEBI" id="CHEBI:16526"/>
        <dbReference type="ChEBI" id="CHEBI:30616"/>
        <dbReference type="ChEBI" id="CHEBI:43474"/>
        <dbReference type="ChEBI" id="CHEBI:149469"/>
        <dbReference type="ChEBI" id="CHEBI:149473"/>
        <dbReference type="ChEBI" id="CHEBI:456216"/>
        <dbReference type="EC" id="6.3.3.3"/>
    </reaction>
</comment>
<dbReference type="PANTHER" id="PTHR43210">
    <property type="entry name" value="DETHIOBIOTIN SYNTHETASE"/>
    <property type="match status" value="1"/>
</dbReference>
<feature type="active site" evidence="9">
    <location>
        <position position="41"/>
    </location>
</feature>
<feature type="binding site" evidence="9">
    <location>
        <position position="49"/>
    </location>
    <ligand>
        <name>ATP</name>
        <dbReference type="ChEBI" id="CHEBI:30616"/>
    </ligand>
</feature>
<keyword evidence="4 9" id="KW-0547">Nucleotide-binding</keyword>
<keyword evidence="7 9" id="KW-0460">Magnesium</keyword>
<dbReference type="NCBIfam" id="TIGR00347">
    <property type="entry name" value="bioD"/>
    <property type="match status" value="1"/>
</dbReference>
<gene>
    <name evidence="9 10" type="primary">bioD</name>
    <name evidence="10" type="ORF">DSM107014_16925</name>
</gene>
<keyword evidence="2 9" id="KW-0436">Ligase</keyword>
<feature type="binding site" evidence="9">
    <location>
        <begin position="103"/>
        <end position="106"/>
    </location>
    <ligand>
        <name>ATP</name>
        <dbReference type="ChEBI" id="CHEBI:30616"/>
    </ligand>
</feature>
<dbReference type="GO" id="GO:0005829">
    <property type="term" value="C:cytosol"/>
    <property type="evidence" value="ECO:0007669"/>
    <property type="project" value="TreeGrafter"/>
</dbReference>
<protein>
    <recommendedName>
        <fullName evidence="9">ATP-dependent dethiobiotin synthetase BioD</fullName>
        <ecNumber evidence="9">6.3.3.3</ecNumber>
    </recommendedName>
    <alternativeName>
        <fullName evidence="9">DTB synthetase</fullName>
        <shortName evidence="9">DTBS</shortName>
    </alternativeName>
    <alternativeName>
        <fullName evidence="9">Dethiobiotin synthase</fullName>
    </alternativeName>
</protein>
<dbReference type="GO" id="GO:0000287">
    <property type="term" value="F:magnesium ion binding"/>
    <property type="evidence" value="ECO:0007669"/>
    <property type="project" value="UniProtKB-UniRule"/>
</dbReference>
<feature type="binding site" evidence="9">
    <location>
        <position position="18"/>
    </location>
    <ligand>
        <name>Mg(2+)</name>
        <dbReference type="ChEBI" id="CHEBI:18420"/>
    </ligand>
</feature>
<evidence type="ECO:0000256" key="3">
    <source>
        <dbReference type="ARBA" id="ARBA00022723"/>
    </source>
</evidence>
<evidence type="ECO:0000256" key="2">
    <source>
        <dbReference type="ARBA" id="ARBA00022598"/>
    </source>
</evidence>
<evidence type="ECO:0000256" key="9">
    <source>
        <dbReference type="HAMAP-Rule" id="MF_00336"/>
    </source>
</evidence>
<dbReference type="Proteomes" id="UP000767446">
    <property type="component" value="Unassembled WGS sequence"/>
</dbReference>
<feature type="binding site" evidence="9">
    <location>
        <position position="49"/>
    </location>
    <ligand>
        <name>Mg(2+)</name>
        <dbReference type="ChEBI" id="CHEBI:18420"/>
    </ligand>
</feature>
<evidence type="ECO:0000256" key="1">
    <source>
        <dbReference type="ARBA" id="ARBA00022490"/>
    </source>
</evidence>
<dbReference type="AlphaFoldDB" id="A0A941GTI8"/>
<comment type="function">
    <text evidence="9">Catalyzes a mechanistically unusual reaction, the ATP-dependent insertion of CO2 between the N7 and N8 nitrogen atoms of 7,8-diaminopelargonic acid (DAPA, also called 7,8-diammoniononanoate) to form a ureido ring.</text>
</comment>
<comment type="similarity">
    <text evidence="9">Belongs to the dethiobiotin synthetase family.</text>
</comment>
<evidence type="ECO:0000256" key="8">
    <source>
        <dbReference type="ARBA" id="ARBA00047386"/>
    </source>
</evidence>
<dbReference type="SUPFAM" id="SSF52540">
    <property type="entry name" value="P-loop containing nucleoside triphosphate hydrolases"/>
    <property type="match status" value="1"/>
</dbReference>
<dbReference type="EC" id="6.3.3.3" evidence="9"/>
<feature type="binding site" evidence="9">
    <location>
        <begin position="163"/>
        <end position="164"/>
    </location>
    <ligand>
        <name>ATP</name>
        <dbReference type="ChEBI" id="CHEBI:30616"/>
    </ligand>
</feature>
<dbReference type="EMBL" id="JADQBC010000145">
    <property type="protein sequence ID" value="MBR8829552.1"/>
    <property type="molecule type" value="Genomic_DNA"/>
</dbReference>
<evidence type="ECO:0000256" key="4">
    <source>
        <dbReference type="ARBA" id="ARBA00022741"/>
    </source>
</evidence>
<name>A0A941GTI8_9CHRO</name>
<comment type="pathway">
    <text evidence="9">Cofactor biosynthesis; biotin biosynthesis; biotin from 7,8-diaminononanoate: step 1/2.</text>
</comment>
<feature type="binding site" evidence="9">
    <location>
        <begin position="14"/>
        <end position="19"/>
    </location>
    <ligand>
        <name>ATP</name>
        <dbReference type="ChEBI" id="CHEBI:30616"/>
    </ligand>
</feature>
<keyword evidence="1 9" id="KW-0963">Cytoplasm</keyword>
<evidence type="ECO:0000313" key="11">
    <source>
        <dbReference type="Proteomes" id="UP000767446"/>
    </source>
</evidence>
<comment type="subunit">
    <text evidence="9">Homodimer.</text>
</comment>
<dbReference type="Pfam" id="PF13500">
    <property type="entry name" value="AAA_26"/>
    <property type="match status" value="1"/>
</dbReference>
<comment type="catalytic activity">
    <reaction evidence="8">
        <text>(7R,8S)-8-amino-7-(carboxyamino)nonanoate + ATP = (4R,5S)-dethiobiotin + ADP + phosphate + H(+)</text>
        <dbReference type="Rhea" id="RHEA:63684"/>
        <dbReference type="ChEBI" id="CHEBI:15378"/>
        <dbReference type="ChEBI" id="CHEBI:30616"/>
        <dbReference type="ChEBI" id="CHEBI:43474"/>
        <dbReference type="ChEBI" id="CHEBI:149470"/>
        <dbReference type="ChEBI" id="CHEBI:149473"/>
        <dbReference type="ChEBI" id="CHEBI:456216"/>
    </reaction>
</comment>
<evidence type="ECO:0000256" key="7">
    <source>
        <dbReference type="ARBA" id="ARBA00022842"/>
    </source>
</evidence>
<evidence type="ECO:0000256" key="6">
    <source>
        <dbReference type="ARBA" id="ARBA00022840"/>
    </source>
</evidence>
<dbReference type="GO" id="GO:0004141">
    <property type="term" value="F:dethiobiotin synthase activity"/>
    <property type="evidence" value="ECO:0007669"/>
    <property type="project" value="UniProtKB-UniRule"/>
</dbReference>
<keyword evidence="5 9" id="KW-0093">Biotin biosynthesis</keyword>
<dbReference type="HAMAP" id="MF_00336">
    <property type="entry name" value="BioD"/>
    <property type="match status" value="1"/>
</dbReference>
<sequence>MKSKALLITGTDTGSGKTVLTSALAAYYRTYHSGKSLGLMKLIQTGIGDRELYQELFGEVTVPLCFDAPVAPPIAAQKEGRTIELEKVWQAFTSLNQDLVLVEALGGLGSPVTKELTVADIAAAWRLNTVLVVPVKLGAIAAAVANVALARQSGVKLQGIILNCVNSDSEQHYQDWTPVALIQSLTQMPVLGKIPPLPDPTNLEKLAQVASSFDLELLI</sequence>
<dbReference type="CDD" id="cd03109">
    <property type="entry name" value="DTBS"/>
    <property type="match status" value="1"/>
</dbReference>
<feature type="binding site" evidence="9">
    <location>
        <begin position="195"/>
        <end position="197"/>
    </location>
    <ligand>
        <name>ATP</name>
        <dbReference type="ChEBI" id="CHEBI:30616"/>
    </ligand>
</feature>
<dbReference type="Gene3D" id="3.40.50.300">
    <property type="entry name" value="P-loop containing nucleotide triphosphate hydrolases"/>
    <property type="match status" value="1"/>
</dbReference>
<comment type="cofactor">
    <cofactor evidence="9">
        <name>Mg(2+)</name>
        <dbReference type="ChEBI" id="CHEBI:18420"/>
    </cofactor>
</comment>
<accession>A0A941GTI8</accession>
<proteinExistence type="inferred from homology"/>